<dbReference type="Proteomes" id="UP000823674">
    <property type="component" value="Chromosome A02"/>
</dbReference>
<protein>
    <submittedName>
        <fullName evidence="2">Uncharacterized protein</fullName>
    </submittedName>
</protein>
<comment type="caution">
    <text evidence="2">The sequence shown here is derived from an EMBL/GenBank/DDBJ whole genome shotgun (WGS) entry which is preliminary data.</text>
</comment>
<evidence type="ECO:0000256" key="1">
    <source>
        <dbReference type="SAM" id="MobiDB-lite"/>
    </source>
</evidence>
<organism evidence="2 3">
    <name type="scientific">Brassica rapa subsp. trilocularis</name>
    <dbReference type="NCBI Taxonomy" id="1813537"/>
    <lineage>
        <taxon>Eukaryota</taxon>
        <taxon>Viridiplantae</taxon>
        <taxon>Streptophyta</taxon>
        <taxon>Embryophyta</taxon>
        <taxon>Tracheophyta</taxon>
        <taxon>Spermatophyta</taxon>
        <taxon>Magnoliopsida</taxon>
        <taxon>eudicotyledons</taxon>
        <taxon>Gunneridae</taxon>
        <taxon>Pentapetalae</taxon>
        <taxon>rosids</taxon>
        <taxon>malvids</taxon>
        <taxon>Brassicales</taxon>
        <taxon>Brassicaceae</taxon>
        <taxon>Brassiceae</taxon>
        <taxon>Brassica</taxon>
    </lineage>
</organism>
<accession>A0ABQ7NLX8</accession>
<feature type="non-terminal residue" evidence="2">
    <location>
        <position position="1"/>
    </location>
</feature>
<feature type="compositionally biased region" description="Basic and acidic residues" evidence="1">
    <location>
        <begin position="1"/>
        <end position="12"/>
    </location>
</feature>
<evidence type="ECO:0000313" key="3">
    <source>
        <dbReference type="Proteomes" id="UP000823674"/>
    </source>
</evidence>
<feature type="region of interest" description="Disordered" evidence="1">
    <location>
        <begin position="1"/>
        <end position="24"/>
    </location>
</feature>
<proteinExistence type="predicted"/>
<sequence length="133" mass="14799">LGFARKRSDRELNPSPGPRGGFHYGLEQNPESLIISTCLILYPYVEEDKESFADGVRGCYQLYRLSVAFIGQFPSDKPNHADDLGLRCQEANRQKVSSSGRGQESNGNGDHNMIDPNSNPQRVHEPGSNHQDL</sequence>
<reference evidence="2 3" key="1">
    <citation type="submission" date="2021-03" db="EMBL/GenBank/DDBJ databases">
        <authorList>
            <person name="King G.J."/>
            <person name="Bancroft I."/>
            <person name="Baten A."/>
            <person name="Bloomfield J."/>
            <person name="Borpatragohain P."/>
            <person name="He Z."/>
            <person name="Irish N."/>
            <person name="Irwin J."/>
            <person name="Liu K."/>
            <person name="Mauleon R.P."/>
            <person name="Moore J."/>
            <person name="Morris R."/>
            <person name="Ostergaard L."/>
            <person name="Wang B."/>
            <person name="Wells R."/>
        </authorList>
    </citation>
    <scope>NUCLEOTIDE SEQUENCE [LARGE SCALE GENOMIC DNA]</scope>
    <source>
        <strain evidence="2">R-o-18</strain>
        <tissue evidence="2">Leaf</tissue>
    </source>
</reference>
<gene>
    <name evidence="2" type="primary">A02p052110.1_BraROA</name>
    <name evidence="2" type="ORF">IGI04_008201</name>
</gene>
<name>A0ABQ7NLX8_BRACM</name>
<feature type="compositionally biased region" description="Polar residues" evidence="1">
    <location>
        <begin position="94"/>
        <end position="121"/>
    </location>
</feature>
<feature type="region of interest" description="Disordered" evidence="1">
    <location>
        <begin position="91"/>
        <end position="133"/>
    </location>
</feature>
<keyword evidence="3" id="KW-1185">Reference proteome</keyword>
<dbReference type="EMBL" id="JADBGQ010000002">
    <property type="protein sequence ID" value="KAG5411882.1"/>
    <property type="molecule type" value="Genomic_DNA"/>
</dbReference>
<feature type="compositionally biased region" description="Basic and acidic residues" evidence="1">
    <location>
        <begin position="122"/>
        <end position="133"/>
    </location>
</feature>
<evidence type="ECO:0000313" key="2">
    <source>
        <dbReference type="EMBL" id="KAG5411882.1"/>
    </source>
</evidence>